<accession>A0A921NRD3</accession>
<protein>
    <submittedName>
        <fullName evidence="1">Uncharacterized protein</fullName>
    </submittedName>
</protein>
<evidence type="ECO:0000313" key="2">
    <source>
        <dbReference type="Proteomes" id="UP000698242"/>
    </source>
</evidence>
<name>A0A921NRD3_9RHOB</name>
<gene>
    <name evidence="1" type="ORF">PMES_01010</name>
</gene>
<sequence length="117" mass="13185">MTTEYRSAPITEGNLNAFRITVTPFRHLLPHDVIGSNDKADAAPSALKLHWRHHSVATDIPRYPHDKAPRGFFRDRSFAKLVLDDSGAEVGDTVVFEKLGSHEFRLHVEKPSGRRIS</sequence>
<dbReference type="AlphaFoldDB" id="A0A921NRD3"/>
<dbReference type="EMBL" id="APKE01000014">
    <property type="protein sequence ID" value="KAF0676280.1"/>
    <property type="molecule type" value="Genomic_DNA"/>
</dbReference>
<dbReference type="RefSeq" id="WP_159964428.1">
    <property type="nucleotide sequence ID" value="NZ_APKE01000014.1"/>
</dbReference>
<keyword evidence="2" id="KW-1185">Reference proteome</keyword>
<dbReference type="OrthoDB" id="529575at2"/>
<organism evidence="1 2">
    <name type="scientific">Profundibacterium mesophilum KAUST100406-0324</name>
    <dbReference type="NCBI Taxonomy" id="1037889"/>
    <lineage>
        <taxon>Bacteria</taxon>
        <taxon>Pseudomonadati</taxon>
        <taxon>Pseudomonadota</taxon>
        <taxon>Alphaproteobacteria</taxon>
        <taxon>Rhodobacterales</taxon>
        <taxon>Roseobacteraceae</taxon>
        <taxon>Profundibacterium</taxon>
    </lineage>
</organism>
<reference evidence="1" key="1">
    <citation type="submission" date="2013-03" db="EMBL/GenBank/DDBJ databases">
        <title>Genome Sequence of the Profundibacterium mesophilum strain KAUST100406-0324T from Red Sea, a novel genus in the family Rhodobacteraceae.</title>
        <authorList>
            <person name="Essack M."/>
            <person name="Alam I."/>
            <person name="Lafi F."/>
            <person name="Alawi W."/>
            <person name="Kamanu F."/>
            <person name="Al-Suwailem A."/>
            <person name="Lee O.O."/>
            <person name="Xu Y."/>
            <person name="Bajic V."/>
            <person name="Qian P.-Y."/>
            <person name="Archer J."/>
        </authorList>
    </citation>
    <scope>NUCLEOTIDE SEQUENCE</scope>
    <source>
        <strain evidence="1">KAUST100406-0324</strain>
    </source>
</reference>
<proteinExistence type="predicted"/>
<evidence type="ECO:0000313" key="1">
    <source>
        <dbReference type="EMBL" id="KAF0676280.1"/>
    </source>
</evidence>
<comment type="caution">
    <text evidence="1">The sequence shown here is derived from an EMBL/GenBank/DDBJ whole genome shotgun (WGS) entry which is preliminary data.</text>
</comment>
<dbReference type="Proteomes" id="UP000698242">
    <property type="component" value="Unassembled WGS sequence"/>
</dbReference>